<organism evidence="1 2">
    <name type="scientific">Candidatus Defluviicoccus seviourii</name>
    <dbReference type="NCBI Taxonomy" id="2565273"/>
    <lineage>
        <taxon>Bacteria</taxon>
        <taxon>Pseudomonadati</taxon>
        <taxon>Pseudomonadota</taxon>
        <taxon>Alphaproteobacteria</taxon>
        <taxon>Rhodospirillales</taxon>
        <taxon>Rhodospirillaceae</taxon>
        <taxon>Defluviicoccus</taxon>
    </lineage>
</organism>
<dbReference type="AlphaFoldDB" id="A0A564WFR5"/>
<gene>
    <name evidence="1" type="ORF">DF3PA_420009</name>
</gene>
<sequence length="246" mass="27365">MTLRRSEDAFVDEIFAAVPHSGASFLKAHFPRVYVDPNREAYELDPAMFVQPLPAYVNTTSLRVRAGLGTVPRVVASGDAIYASKLDFPLIVQRLEQNYFPFHSALDVLLRQAHARYGCYLLIDCHSMPSVAGICDADAGLRRADFVLGDRFGTSCAPLLTQLVESFLTALGYSVRRNIPYAGGYITSHYGRPAEGRHTLQIEINRALYMDEESITPHAGLARLHEQMTQLTQLLVERGPDAIRAR</sequence>
<dbReference type="Proteomes" id="UP000326641">
    <property type="component" value="Unassembled WGS sequence"/>
</dbReference>
<proteinExistence type="predicted"/>
<dbReference type="EMBL" id="UXAT02000037">
    <property type="protein sequence ID" value="VUX47330.1"/>
    <property type="molecule type" value="Genomic_DNA"/>
</dbReference>
<dbReference type="SUPFAM" id="SSF53187">
    <property type="entry name" value="Zn-dependent exopeptidases"/>
    <property type="match status" value="1"/>
</dbReference>
<evidence type="ECO:0000313" key="1">
    <source>
        <dbReference type="EMBL" id="VUX47330.1"/>
    </source>
</evidence>
<keyword evidence="2" id="KW-1185">Reference proteome</keyword>
<dbReference type="Gene3D" id="3.40.630.40">
    <property type="entry name" value="Zn-dependent exopeptidases"/>
    <property type="match status" value="1"/>
</dbReference>
<accession>A0A564WFR5</accession>
<reference evidence="1" key="1">
    <citation type="submission" date="2018-11" db="EMBL/GenBank/DDBJ databases">
        <authorList>
            <person name="Onetto C."/>
        </authorList>
    </citation>
    <scope>NUCLEOTIDE SEQUENCE [LARGE SCALE GENOMIC DNA]</scope>
</reference>
<protein>
    <submittedName>
        <fullName evidence="1">N-formylglutamate amidohydrolase</fullName>
    </submittedName>
</protein>
<comment type="caution">
    <text evidence="1">The sequence shown here is derived from an EMBL/GenBank/DDBJ whole genome shotgun (WGS) entry which is preliminary data.</text>
</comment>
<evidence type="ECO:0000313" key="2">
    <source>
        <dbReference type="Proteomes" id="UP000326641"/>
    </source>
</evidence>
<dbReference type="GO" id="GO:0016787">
    <property type="term" value="F:hydrolase activity"/>
    <property type="evidence" value="ECO:0007669"/>
    <property type="project" value="UniProtKB-KW"/>
</dbReference>
<dbReference type="InterPro" id="IPR007709">
    <property type="entry name" value="N-FG_amidohydro"/>
</dbReference>
<dbReference type="Pfam" id="PF05013">
    <property type="entry name" value="FGase"/>
    <property type="match status" value="1"/>
</dbReference>
<name>A0A564WFR5_9PROT</name>